<dbReference type="InterPro" id="IPR031673">
    <property type="entry name" value="Chs5_N"/>
</dbReference>
<feature type="compositionally biased region" description="Low complexity" evidence="1">
    <location>
        <begin position="277"/>
        <end position="293"/>
    </location>
</feature>
<dbReference type="InterPro" id="IPR052827">
    <property type="entry name" value="CHS_Export/Cell_Fusion_Reg"/>
</dbReference>
<dbReference type="GO" id="GO:0005802">
    <property type="term" value="C:trans-Golgi network"/>
    <property type="evidence" value="ECO:0007669"/>
    <property type="project" value="TreeGrafter"/>
</dbReference>
<dbReference type="CDD" id="cd17742">
    <property type="entry name" value="BRCT_CHS5_like"/>
    <property type="match status" value="1"/>
</dbReference>
<evidence type="ECO:0000313" key="3">
    <source>
        <dbReference type="EMBL" id="KAF6239498.1"/>
    </source>
</evidence>
<dbReference type="InterPro" id="IPR031669">
    <property type="entry name" value="Fn3_2"/>
</dbReference>
<dbReference type="GO" id="GO:0006893">
    <property type="term" value="P:Golgi to plasma membrane transport"/>
    <property type="evidence" value="ECO:0007669"/>
    <property type="project" value="TreeGrafter"/>
</dbReference>
<comment type="caution">
    <text evidence="3">The sequence shown here is derived from an EMBL/GenBank/DDBJ whole genome shotgun (WGS) entry which is preliminary data.</text>
</comment>
<dbReference type="AlphaFoldDB" id="A0A8H6L8E3"/>
<dbReference type="Pfam" id="PF16893">
    <property type="entry name" value="fn3_2"/>
    <property type="match status" value="1"/>
</dbReference>
<dbReference type="SUPFAM" id="SSF52113">
    <property type="entry name" value="BRCT domain"/>
    <property type="match status" value="1"/>
</dbReference>
<accession>A0A8H6L8E3</accession>
<dbReference type="InterPro" id="IPR001357">
    <property type="entry name" value="BRCT_dom"/>
</dbReference>
<dbReference type="GeneID" id="59283716"/>
<dbReference type="Pfam" id="PF16892">
    <property type="entry name" value="CHS5_N"/>
    <property type="match status" value="1"/>
</dbReference>
<dbReference type="PANTHER" id="PTHR47351">
    <property type="entry name" value="CHITIN BIOSYNTHESIS PROTEIN CHS5"/>
    <property type="match status" value="1"/>
</dbReference>
<dbReference type="InterPro" id="IPR036420">
    <property type="entry name" value="BRCT_dom_sf"/>
</dbReference>
<dbReference type="GO" id="GO:0000747">
    <property type="term" value="P:conjugation with cellular fusion"/>
    <property type="evidence" value="ECO:0007669"/>
    <property type="project" value="TreeGrafter"/>
</dbReference>
<keyword evidence="4" id="KW-1185">Reference proteome</keyword>
<dbReference type="Pfam" id="PF12738">
    <property type="entry name" value="PTCB-BRCT"/>
    <property type="match status" value="1"/>
</dbReference>
<sequence length="413" mass="44418">MQQPAVNSDQPPSQANMLISLTVGKVDAGVAVLLTEDKRLIEFPSILLPPSITSGSIVDITVSRNQSSESASQKSFASLQSSILSTYGLSSPKTPVLRCRNATQTSVVLEWDKIDLATADLRSLSLYRNGAKAGVIPQDKGIQATKVSGLAVDTAYTFHLILRTSAGQYSSEKLVVKTHKMTDLSGITVTPGVLPAPLRESLGGAIERIGAKISENVRIDTTHFVCTEGRGREWEKAGEMNIPIVRPEWVEGCEREGRIVGVRGYYLNADPRLRQVGQGVSMQQQQQQQSPRPQQRERTESQRTVPVQQQQAPPTPSQPSNKGLPPPSASPRPSSTGSDKGAPPPLPKKDAPQKQEGRRSEEDDSASENPVGSAMDSPTQEPVIGLGESGSGDERVEDLKTPAESAKFSDVQL</sequence>
<dbReference type="EMBL" id="JACCJC010000005">
    <property type="protein sequence ID" value="KAF6239498.1"/>
    <property type="molecule type" value="Genomic_DNA"/>
</dbReference>
<feature type="domain" description="BRCT" evidence="2">
    <location>
        <begin position="179"/>
        <end position="267"/>
    </location>
</feature>
<name>A0A8H6L8E3_9LECA</name>
<proteinExistence type="predicted"/>
<dbReference type="Gene3D" id="3.40.50.10190">
    <property type="entry name" value="BRCT domain"/>
    <property type="match status" value="1"/>
</dbReference>
<dbReference type="CDD" id="cd13945">
    <property type="entry name" value="Chs5_N"/>
    <property type="match status" value="1"/>
</dbReference>
<reference evidence="3 4" key="1">
    <citation type="journal article" date="2020" name="Genomics">
        <title>Complete, high-quality genomes from long-read metagenomic sequencing of two wolf lichen thalli reveals enigmatic genome architecture.</title>
        <authorList>
            <person name="McKenzie S.K."/>
            <person name="Walston R.F."/>
            <person name="Allen J.L."/>
        </authorList>
    </citation>
    <scope>NUCLEOTIDE SEQUENCE [LARGE SCALE GENOMIC DNA]</scope>
    <source>
        <strain evidence="3">WasteWater2</strain>
    </source>
</reference>
<dbReference type="Proteomes" id="UP000578531">
    <property type="component" value="Unassembled WGS sequence"/>
</dbReference>
<dbReference type="InterPro" id="IPR013783">
    <property type="entry name" value="Ig-like_fold"/>
</dbReference>
<dbReference type="PANTHER" id="PTHR47351:SF1">
    <property type="entry name" value="CHITIN BIOSYNTHESIS PROTEIN CHS5"/>
    <property type="match status" value="1"/>
</dbReference>
<feature type="region of interest" description="Disordered" evidence="1">
    <location>
        <begin position="277"/>
        <end position="413"/>
    </location>
</feature>
<dbReference type="RefSeq" id="XP_037168773.1">
    <property type="nucleotide sequence ID" value="XM_037303978.1"/>
</dbReference>
<feature type="compositionally biased region" description="Basic and acidic residues" evidence="1">
    <location>
        <begin position="392"/>
        <end position="401"/>
    </location>
</feature>
<feature type="compositionally biased region" description="Basic and acidic residues" evidence="1">
    <location>
        <begin position="347"/>
        <end position="361"/>
    </location>
</feature>
<protein>
    <recommendedName>
        <fullName evidence="2">BRCT domain-containing protein</fullName>
    </recommendedName>
</protein>
<dbReference type="Gene3D" id="6.20.120.50">
    <property type="match status" value="1"/>
</dbReference>
<dbReference type="OrthoDB" id="245697at2759"/>
<dbReference type="GO" id="GO:0046983">
    <property type="term" value="F:protein dimerization activity"/>
    <property type="evidence" value="ECO:0007669"/>
    <property type="project" value="InterPro"/>
</dbReference>
<dbReference type="GO" id="GO:0034044">
    <property type="term" value="C:exomer complex"/>
    <property type="evidence" value="ECO:0007669"/>
    <property type="project" value="TreeGrafter"/>
</dbReference>
<dbReference type="SMART" id="SM00292">
    <property type="entry name" value="BRCT"/>
    <property type="match status" value="1"/>
</dbReference>
<evidence type="ECO:0000313" key="4">
    <source>
        <dbReference type="Proteomes" id="UP000578531"/>
    </source>
</evidence>
<evidence type="ECO:0000256" key="1">
    <source>
        <dbReference type="SAM" id="MobiDB-lite"/>
    </source>
</evidence>
<organism evidence="3 4">
    <name type="scientific">Letharia columbiana</name>
    <dbReference type="NCBI Taxonomy" id="112416"/>
    <lineage>
        <taxon>Eukaryota</taxon>
        <taxon>Fungi</taxon>
        <taxon>Dikarya</taxon>
        <taxon>Ascomycota</taxon>
        <taxon>Pezizomycotina</taxon>
        <taxon>Lecanoromycetes</taxon>
        <taxon>OSLEUM clade</taxon>
        <taxon>Lecanoromycetidae</taxon>
        <taxon>Lecanorales</taxon>
        <taxon>Lecanorineae</taxon>
        <taxon>Parmeliaceae</taxon>
        <taxon>Letharia</taxon>
    </lineage>
</organism>
<dbReference type="Gene3D" id="2.60.40.10">
    <property type="entry name" value="Immunoglobulins"/>
    <property type="match status" value="1"/>
</dbReference>
<dbReference type="PROSITE" id="PS50172">
    <property type="entry name" value="BRCT"/>
    <property type="match status" value="1"/>
</dbReference>
<evidence type="ECO:0000259" key="2">
    <source>
        <dbReference type="PROSITE" id="PS50172"/>
    </source>
</evidence>
<gene>
    <name evidence="3" type="ORF">HO173_002042</name>
</gene>